<dbReference type="GO" id="GO:0008380">
    <property type="term" value="P:RNA splicing"/>
    <property type="evidence" value="ECO:0007669"/>
    <property type="project" value="UniProtKB-KW"/>
</dbReference>
<evidence type="ECO:0000256" key="3">
    <source>
        <dbReference type="ARBA" id="ARBA00022664"/>
    </source>
</evidence>
<proteinExistence type="inferred from homology"/>
<dbReference type="AlphaFoldDB" id="A0A2V3IKN5"/>
<dbReference type="SMART" id="SM01115">
    <property type="entry name" value="cwf21"/>
    <property type="match status" value="1"/>
</dbReference>
<protein>
    <submittedName>
        <fullName evidence="9">Pre-mRNA-splicing factor CWC21</fullName>
    </submittedName>
</protein>
<comment type="caution">
    <text evidence="9">The sequence shown here is derived from an EMBL/GenBank/DDBJ whole genome shotgun (WGS) entry which is preliminary data.</text>
</comment>
<evidence type="ECO:0000256" key="2">
    <source>
        <dbReference type="ARBA" id="ARBA00005954"/>
    </source>
</evidence>
<keyword evidence="5" id="KW-0508">mRNA splicing</keyword>
<feature type="domain" description="CWF21" evidence="8">
    <location>
        <begin position="53"/>
        <end position="98"/>
    </location>
</feature>
<dbReference type="PANTHER" id="PTHR36562:SF5">
    <property type="entry name" value="SERINE_ARGININE REPETITIVE MATRIX 2"/>
    <property type="match status" value="1"/>
</dbReference>
<accession>A0A2V3IKN5</accession>
<evidence type="ECO:0000256" key="4">
    <source>
        <dbReference type="ARBA" id="ARBA00022728"/>
    </source>
</evidence>
<dbReference type="CDD" id="cd21372">
    <property type="entry name" value="cwf21_CWC21-like"/>
    <property type="match status" value="1"/>
</dbReference>
<feature type="compositionally biased region" description="Polar residues" evidence="7">
    <location>
        <begin position="192"/>
        <end position="205"/>
    </location>
</feature>
<dbReference type="Proteomes" id="UP000247409">
    <property type="component" value="Unassembled WGS sequence"/>
</dbReference>
<sequence length="218" mass="24742">MYNGIGITTTRGTGTSGHVQRNVAALRPQKQRSSRPPFKQTAAYPRALPPALAAHERRRAVEVAVAELHDELVARQYDSSTITFMKDRLRRDLLSRDATEVQAAQQHSTAPVSDLFNARNDRLRDAFKVDKHYTPAMPSVVNLPQPPKPPIRRRVPPPPRVQKRPPNPPHSHLPHRRNLPNPNLCRWIQGKTPHNSPRQPPSIQHRNPPRVPRLHLPT</sequence>
<organism evidence="9 10">
    <name type="scientific">Gracilariopsis chorda</name>
    <dbReference type="NCBI Taxonomy" id="448386"/>
    <lineage>
        <taxon>Eukaryota</taxon>
        <taxon>Rhodophyta</taxon>
        <taxon>Florideophyceae</taxon>
        <taxon>Rhodymeniophycidae</taxon>
        <taxon>Gracilariales</taxon>
        <taxon>Gracilariaceae</taxon>
        <taxon>Gracilariopsis</taxon>
    </lineage>
</organism>
<keyword evidence="10" id="KW-1185">Reference proteome</keyword>
<name>A0A2V3IKN5_9FLOR</name>
<dbReference type="Pfam" id="PF08312">
    <property type="entry name" value="cwf21"/>
    <property type="match status" value="1"/>
</dbReference>
<dbReference type="PANTHER" id="PTHR36562">
    <property type="entry name" value="SERINE/ARGININE REPETITIVE MATRIX 2"/>
    <property type="match status" value="1"/>
</dbReference>
<dbReference type="InterPro" id="IPR013170">
    <property type="entry name" value="mRNA_splic_Cwf21_dom"/>
</dbReference>
<feature type="compositionally biased region" description="Pro residues" evidence="7">
    <location>
        <begin position="156"/>
        <end position="171"/>
    </location>
</feature>
<dbReference type="EMBL" id="NBIV01000202">
    <property type="protein sequence ID" value="PXF41690.1"/>
    <property type="molecule type" value="Genomic_DNA"/>
</dbReference>
<comment type="similarity">
    <text evidence="2">Belongs to the CWC21 family.</text>
</comment>
<dbReference type="InterPro" id="IPR051372">
    <property type="entry name" value="CWC21"/>
</dbReference>
<evidence type="ECO:0000313" key="9">
    <source>
        <dbReference type="EMBL" id="PXF41690.1"/>
    </source>
</evidence>
<keyword evidence="6" id="KW-0539">Nucleus</keyword>
<evidence type="ECO:0000256" key="1">
    <source>
        <dbReference type="ARBA" id="ARBA00004123"/>
    </source>
</evidence>
<feature type="region of interest" description="Disordered" evidence="7">
    <location>
        <begin position="137"/>
        <end position="218"/>
    </location>
</feature>
<evidence type="ECO:0000313" key="10">
    <source>
        <dbReference type="Proteomes" id="UP000247409"/>
    </source>
</evidence>
<dbReference type="GO" id="GO:0006397">
    <property type="term" value="P:mRNA processing"/>
    <property type="evidence" value="ECO:0007669"/>
    <property type="project" value="UniProtKB-KW"/>
</dbReference>
<comment type="subcellular location">
    <subcellularLocation>
        <location evidence="1">Nucleus</location>
    </subcellularLocation>
</comment>
<dbReference type="STRING" id="448386.A0A2V3IKN5"/>
<reference evidence="9 10" key="1">
    <citation type="journal article" date="2018" name="Mol. Biol. Evol.">
        <title>Analysis of the draft genome of the red seaweed Gracilariopsis chorda provides insights into genome size evolution in Rhodophyta.</title>
        <authorList>
            <person name="Lee J."/>
            <person name="Yang E.C."/>
            <person name="Graf L."/>
            <person name="Yang J.H."/>
            <person name="Qiu H."/>
            <person name="Zel Zion U."/>
            <person name="Chan C.X."/>
            <person name="Stephens T.G."/>
            <person name="Weber A.P.M."/>
            <person name="Boo G.H."/>
            <person name="Boo S.M."/>
            <person name="Kim K.M."/>
            <person name="Shin Y."/>
            <person name="Jung M."/>
            <person name="Lee S.J."/>
            <person name="Yim H.S."/>
            <person name="Lee J.H."/>
            <person name="Bhattacharya D."/>
            <person name="Yoon H.S."/>
        </authorList>
    </citation>
    <scope>NUCLEOTIDE SEQUENCE [LARGE SCALE GENOMIC DNA]</scope>
    <source>
        <strain evidence="9 10">SKKU-2015</strain>
        <tissue evidence="9">Whole body</tissue>
    </source>
</reference>
<evidence type="ECO:0000256" key="6">
    <source>
        <dbReference type="ARBA" id="ARBA00023242"/>
    </source>
</evidence>
<gene>
    <name evidence="9" type="ORF">BWQ96_08575</name>
</gene>
<evidence type="ECO:0000256" key="5">
    <source>
        <dbReference type="ARBA" id="ARBA00023187"/>
    </source>
</evidence>
<keyword evidence="4" id="KW-0747">Spliceosome</keyword>
<dbReference type="GO" id="GO:0005681">
    <property type="term" value="C:spliceosomal complex"/>
    <property type="evidence" value="ECO:0007669"/>
    <property type="project" value="UniProtKB-KW"/>
</dbReference>
<keyword evidence="3" id="KW-0507">mRNA processing</keyword>
<evidence type="ECO:0000256" key="7">
    <source>
        <dbReference type="SAM" id="MobiDB-lite"/>
    </source>
</evidence>
<evidence type="ECO:0000259" key="8">
    <source>
        <dbReference type="SMART" id="SM01115"/>
    </source>
</evidence>